<keyword evidence="3" id="KW-1185">Reference proteome</keyword>
<dbReference type="Proteomes" id="UP001153269">
    <property type="component" value="Unassembled WGS sequence"/>
</dbReference>
<accession>A0A9N7UAR1</accession>
<name>A0A9N7UAR1_PLEPL</name>
<protein>
    <submittedName>
        <fullName evidence="2">Uncharacterized protein</fullName>
    </submittedName>
</protein>
<comment type="caution">
    <text evidence="2">The sequence shown here is derived from an EMBL/GenBank/DDBJ whole genome shotgun (WGS) entry which is preliminary data.</text>
</comment>
<organism evidence="2 3">
    <name type="scientific">Pleuronectes platessa</name>
    <name type="common">European plaice</name>
    <dbReference type="NCBI Taxonomy" id="8262"/>
    <lineage>
        <taxon>Eukaryota</taxon>
        <taxon>Metazoa</taxon>
        <taxon>Chordata</taxon>
        <taxon>Craniata</taxon>
        <taxon>Vertebrata</taxon>
        <taxon>Euteleostomi</taxon>
        <taxon>Actinopterygii</taxon>
        <taxon>Neopterygii</taxon>
        <taxon>Teleostei</taxon>
        <taxon>Neoteleostei</taxon>
        <taxon>Acanthomorphata</taxon>
        <taxon>Carangaria</taxon>
        <taxon>Pleuronectiformes</taxon>
        <taxon>Pleuronectoidei</taxon>
        <taxon>Pleuronectidae</taxon>
        <taxon>Pleuronectes</taxon>
    </lineage>
</organism>
<evidence type="ECO:0000313" key="3">
    <source>
        <dbReference type="Proteomes" id="UP001153269"/>
    </source>
</evidence>
<feature type="region of interest" description="Disordered" evidence="1">
    <location>
        <begin position="1"/>
        <end position="36"/>
    </location>
</feature>
<dbReference type="AlphaFoldDB" id="A0A9N7UAR1"/>
<reference evidence="2" key="1">
    <citation type="submission" date="2020-03" db="EMBL/GenBank/DDBJ databases">
        <authorList>
            <person name="Weist P."/>
        </authorList>
    </citation>
    <scope>NUCLEOTIDE SEQUENCE</scope>
</reference>
<feature type="compositionally biased region" description="Acidic residues" evidence="1">
    <location>
        <begin position="14"/>
        <end position="23"/>
    </location>
</feature>
<feature type="compositionally biased region" description="Basic and acidic residues" evidence="1">
    <location>
        <begin position="1"/>
        <end position="13"/>
    </location>
</feature>
<gene>
    <name evidence="2" type="ORF">PLEPLA_LOCUS15900</name>
</gene>
<sequence length="169" mass="19132">MGGEWREIQLRESLEEDEEEEEEGLHRPIVSPSTHKGRRRRGIISLVCQELWPPVEGESEQAGWTNNCSGCSCHCNRQVLVPTGVRRDRGWTGTRRCCPRAEWRRHCHRGQSVVSLLGGTGTGSDGCVNSEHPEDKQTHNSISLILEEKVKVPQLLLQKLTEPHRTNIP</sequence>
<evidence type="ECO:0000313" key="2">
    <source>
        <dbReference type="EMBL" id="CAB1427955.1"/>
    </source>
</evidence>
<evidence type="ECO:0000256" key="1">
    <source>
        <dbReference type="SAM" id="MobiDB-lite"/>
    </source>
</evidence>
<proteinExistence type="predicted"/>
<dbReference type="EMBL" id="CADEAL010001008">
    <property type="protein sequence ID" value="CAB1427955.1"/>
    <property type="molecule type" value="Genomic_DNA"/>
</dbReference>